<dbReference type="InterPro" id="IPR012808">
    <property type="entry name" value="CHP02453"/>
</dbReference>
<reference evidence="1" key="1">
    <citation type="submission" date="2022-08" db="EMBL/GenBank/DDBJ databases">
        <title>Draft genome sequencing of Roseisolibacter agri AW1220.</title>
        <authorList>
            <person name="Tobiishi Y."/>
            <person name="Tonouchi A."/>
        </authorList>
    </citation>
    <scope>NUCLEOTIDE SEQUENCE</scope>
    <source>
        <strain evidence="1">AW1220</strain>
    </source>
</reference>
<proteinExistence type="predicted"/>
<dbReference type="EMBL" id="BRXS01000007">
    <property type="protein sequence ID" value="GLC27987.1"/>
    <property type="molecule type" value="Genomic_DNA"/>
</dbReference>
<dbReference type="PANTHER" id="PTHR36452:SF1">
    <property type="entry name" value="DUF2461 DOMAIN-CONTAINING PROTEIN"/>
    <property type="match status" value="1"/>
</dbReference>
<comment type="caution">
    <text evidence="1">The sequence shown here is derived from an EMBL/GenBank/DDBJ whole genome shotgun (WGS) entry which is preliminary data.</text>
</comment>
<dbReference type="InterPro" id="IPR015996">
    <property type="entry name" value="UCP028451"/>
</dbReference>
<dbReference type="PANTHER" id="PTHR36452">
    <property type="entry name" value="CHROMOSOME 12, WHOLE GENOME SHOTGUN SEQUENCE"/>
    <property type="match status" value="1"/>
</dbReference>
<dbReference type="Pfam" id="PF09365">
    <property type="entry name" value="DUF2461"/>
    <property type="match status" value="1"/>
</dbReference>
<dbReference type="AlphaFoldDB" id="A0AA37V4I2"/>
<protein>
    <submittedName>
        <fullName evidence="1">TIGR02453 family protein</fullName>
    </submittedName>
</protein>
<accession>A0AA37V4I2</accession>
<evidence type="ECO:0000313" key="2">
    <source>
        <dbReference type="Proteomes" id="UP001161325"/>
    </source>
</evidence>
<evidence type="ECO:0000313" key="1">
    <source>
        <dbReference type="EMBL" id="GLC27987.1"/>
    </source>
</evidence>
<dbReference type="RefSeq" id="WP_284352414.1">
    <property type="nucleotide sequence ID" value="NZ_BRXS01000007.1"/>
</dbReference>
<sequence>MSPRAAKTAKTAKTATDEARFAPAALTYLRQLSRNNNRAWFEEHRDRYERDVRAPMVALVEEVDALLGDVAPEIVGDRRRSMFRIHRDVRFSKDKSPYKTNAAVWFFHRDVQRARGGDTAGGNVHGGAGFYFQLAPGDCFSGGGLWMPPRPALAQVRDRLAARSDEWNAIVRAPAFRRRFGALDAEAVLTRVPRGFAPEHPAAEWLRYQSFTAGRPLTADEVTAPRLAERLVKDFAALLPMVRWLNEALGLAPAERR</sequence>
<organism evidence="1 2">
    <name type="scientific">Roseisolibacter agri</name>
    <dbReference type="NCBI Taxonomy" id="2014610"/>
    <lineage>
        <taxon>Bacteria</taxon>
        <taxon>Pseudomonadati</taxon>
        <taxon>Gemmatimonadota</taxon>
        <taxon>Gemmatimonadia</taxon>
        <taxon>Gemmatimonadales</taxon>
        <taxon>Gemmatimonadaceae</taxon>
        <taxon>Roseisolibacter</taxon>
    </lineage>
</organism>
<keyword evidence="2" id="KW-1185">Reference proteome</keyword>
<dbReference type="Proteomes" id="UP001161325">
    <property type="component" value="Unassembled WGS sequence"/>
</dbReference>
<name>A0AA37V4I2_9BACT</name>
<gene>
    <name evidence="1" type="ORF">rosag_45000</name>
</gene>
<dbReference type="PIRSF" id="PIRSF028451">
    <property type="entry name" value="UCP028451"/>
    <property type="match status" value="1"/>
</dbReference>
<dbReference type="NCBIfam" id="TIGR02453">
    <property type="entry name" value="TIGR02453 family protein"/>
    <property type="match status" value="1"/>
</dbReference>